<dbReference type="EMBL" id="QUQO01000002">
    <property type="protein sequence ID" value="RFB01412.1"/>
    <property type="molecule type" value="Genomic_DNA"/>
</dbReference>
<evidence type="ECO:0000313" key="2">
    <source>
        <dbReference type="Proteomes" id="UP000264589"/>
    </source>
</evidence>
<reference evidence="1 2" key="1">
    <citation type="submission" date="2018-08" db="EMBL/GenBank/DDBJ databases">
        <title>Parvularcula sp. SM1705, isolated from surface water of the South Sea China.</title>
        <authorList>
            <person name="Sun L."/>
        </authorList>
    </citation>
    <scope>NUCLEOTIDE SEQUENCE [LARGE SCALE GENOMIC DNA]</scope>
    <source>
        <strain evidence="1 2">SM1705</strain>
    </source>
</reference>
<gene>
    <name evidence="1" type="ORF">DX908_14060</name>
</gene>
<accession>A0A371R7H4</accession>
<dbReference type="AlphaFoldDB" id="A0A371R7H4"/>
<dbReference type="RefSeq" id="WP_116393128.1">
    <property type="nucleotide sequence ID" value="NZ_QUQO01000002.1"/>
</dbReference>
<evidence type="ECO:0008006" key="3">
    <source>
        <dbReference type="Google" id="ProtNLM"/>
    </source>
</evidence>
<name>A0A371R7H4_9PROT</name>
<proteinExistence type="predicted"/>
<protein>
    <recommendedName>
        <fullName evidence="3">GIY-YIG domain-containing protein</fullName>
    </recommendedName>
</protein>
<dbReference type="OrthoDB" id="7849355at2"/>
<evidence type="ECO:0000313" key="1">
    <source>
        <dbReference type="EMBL" id="RFB01412.1"/>
    </source>
</evidence>
<dbReference type="Proteomes" id="UP000264589">
    <property type="component" value="Unassembled WGS sequence"/>
</dbReference>
<comment type="caution">
    <text evidence="1">The sequence shown here is derived from an EMBL/GenBank/DDBJ whole genome shotgun (WGS) entry which is preliminary data.</text>
</comment>
<organism evidence="1 2">
    <name type="scientific">Parvularcula marina</name>
    <dbReference type="NCBI Taxonomy" id="2292771"/>
    <lineage>
        <taxon>Bacteria</taxon>
        <taxon>Pseudomonadati</taxon>
        <taxon>Pseudomonadota</taxon>
        <taxon>Alphaproteobacteria</taxon>
        <taxon>Parvularculales</taxon>
        <taxon>Parvularculaceae</taxon>
        <taxon>Parvularcula</taxon>
    </lineage>
</organism>
<dbReference type="InParanoid" id="A0A371R7H4"/>
<keyword evidence="2" id="KW-1185">Reference proteome</keyword>
<sequence>MFEPVHLTQWIPWDQRSSLSRGPGLYLIGKGAGLDVIYIGMTVGRKGIRYRLSQFHRSATTGQPGHAGGVTYHNKLGSDVTELWVRSHIPHGVATDDQVMGCYVEYAERALIWQHVRATGQRPICNTQ</sequence>